<name>D6GPI6_FILAD</name>
<keyword evidence="8 16" id="KW-0227">DNA damage</keyword>
<evidence type="ECO:0000256" key="13">
    <source>
        <dbReference type="ARBA" id="ARBA00023204"/>
    </source>
</evidence>
<evidence type="ECO:0000313" key="19">
    <source>
        <dbReference type="EMBL" id="EFE28689.1"/>
    </source>
</evidence>
<dbReference type="SMART" id="SM00482">
    <property type="entry name" value="POLAc"/>
    <property type="match status" value="1"/>
</dbReference>
<evidence type="ECO:0000256" key="8">
    <source>
        <dbReference type="ARBA" id="ARBA00022763"/>
    </source>
</evidence>
<sequence>MKRLFLIDGNSLINRAYYALPPLMTKDGLYTNAIYGFLMMFYKAMDEYAPDYVSVAFDLKGPTFRHKEYKDYKGTRKGMPPELAMQIQPLKELLDTMGVHRAEIEGFEADDIIGTLSKIGEDENLEVFILTGDRDALQLASKTTKILFTKKGISDLEVYDEDKVKERYELTPKQFIDLKGLMGDSSDNIPGVAGIGEKTGIKLLKEYDSIENLILHIDELKGAVKTKMEAGYESAVMSKRLATIVRVIPVEFSLDELLYEKKSGEQLRSLFMKYGFTSLMSKLEYKEEETSTTDINISYEIEELLQQNPTEIGLIAAIEDGNILTKRIVRLYLLADSITYAVEEENIPKLKELLERENVFIYGNNLKREYTALKPYGITLPKISFDSQLAQYILNPSEVEQEPEKIGIKYGMPIVSPNLEDLLGKGKKRMSFSMANRVQMDEYFAKILAIISHCKTKMLDMIQEEDTKFLFEKIELPLMKVLGEMEYLGIAVNEDVLCELEQEFAKLIVQYEQEIYDLAGEEFNINSPKQLGVVLFEKLQLPVIKKTKTGYSTGAEILEKLYDKHPIISKILSYRQVSKLQSTYVIGLLSLINPTSKRIHSTFNQTLTTTGRISSLEPNLQNIPVRTEMGRELRKVFVAKEGYVLVDADYSQIELRVLAHMAQEKKMIEGFHGSMDIHTKTASEVFSVPVEEVTKELRSAAKAVNFGIVYGISDFGLSNNLNITKKQAKEYIDLYFARYPGIKTYMDTIVKEVEELGYSTTLCGRRRYIPEIKSSNFIVKNMGKRLAMNTPIQGSAADIIKIAMNRVFEWLKTEKIDAELVLQVHDELLLEVREDDAKYVRDKVIELMEGAWSMDVPLKVDATIGDSWYETK</sequence>
<dbReference type="InterPro" id="IPR020045">
    <property type="entry name" value="DNA_polI_H3TH"/>
</dbReference>
<proteinExistence type="inferred from homology"/>
<dbReference type="PROSITE" id="PS00447">
    <property type="entry name" value="DNA_POLYMERASE_A"/>
    <property type="match status" value="1"/>
</dbReference>
<dbReference type="EC" id="2.7.7.7" evidence="2 15"/>
<dbReference type="PANTHER" id="PTHR10133:SF27">
    <property type="entry name" value="DNA POLYMERASE NU"/>
    <property type="match status" value="1"/>
</dbReference>
<keyword evidence="4 16" id="KW-0808">Transferase</keyword>
<keyword evidence="9 16" id="KW-0378">Hydrolase</keyword>
<dbReference type="SUPFAM" id="SSF53098">
    <property type="entry name" value="Ribonuclease H-like"/>
    <property type="match status" value="1"/>
</dbReference>
<evidence type="ECO:0000256" key="10">
    <source>
        <dbReference type="ARBA" id="ARBA00022839"/>
    </source>
</evidence>
<keyword evidence="13 16" id="KW-0234">DNA repair</keyword>
<evidence type="ECO:0000256" key="16">
    <source>
        <dbReference type="RuleBase" id="RU004460"/>
    </source>
</evidence>
<evidence type="ECO:0000256" key="5">
    <source>
        <dbReference type="ARBA" id="ARBA00022695"/>
    </source>
</evidence>
<organism evidence="19 20">
    <name type="scientific">Filifactor alocis (strain ATCC 35896 / CCUG 47790 / D40 B5)</name>
    <name type="common">Fusobacterium alocis</name>
    <dbReference type="NCBI Taxonomy" id="546269"/>
    <lineage>
        <taxon>Bacteria</taxon>
        <taxon>Bacillati</taxon>
        <taxon>Bacillota</taxon>
        <taxon>Clostridia</taxon>
        <taxon>Peptostreptococcales</taxon>
        <taxon>Filifactoraceae</taxon>
        <taxon>Filifactor</taxon>
    </lineage>
</organism>
<dbReference type="CDD" id="cd08637">
    <property type="entry name" value="DNA_pol_A_pol_I_C"/>
    <property type="match status" value="1"/>
</dbReference>
<keyword evidence="20" id="KW-1185">Reference proteome</keyword>
<dbReference type="GO" id="GO:0003677">
    <property type="term" value="F:DNA binding"/>
    <property type="evidence" value="ECO:0007669"/>
    <property type="project" value="UniProtKB-UniRule"/>
</dbReference>
<dbReference type="SMART" id="SM00475">
    <property type="entry name" value="53EXOc"/>
    <property type="match status" value="1"/>
</dbReference>
<comment type="function">
    <text evidence="16">In addition to polymerase activity, this DNA polymerase exhibits 5'-3' exonuclease activity.</text>
</comment>
<dbReference type="Pfam" id="PF02739">
    <property type="entry name" value="5_3_exonuc_N"/>
    <property type="match status" value="1"/>
</dbReference>
<dbReference type="Gene3D" id="3.40.50.1010">
    <property type="entry name" value="5'-nuclease"/>
    <property type="match status" value="1"/>
</dbReference>
<dbReference type="InterPro" id="IPR002421">
    <property type="entry name" value="5-3_exonuclease"/>
</dbReference>
<dbReference type="FunFam" id="1.10.150.20:FF:000003">
    <property type="entry name" value="DNA polymerase I"/>
    <property type="match status" value="1"/>
</dbReference>
<evidence type="ECO:0000256" key="1">
    <source>
        <dbReference type="ARBA" id="ARBA00007705"/>
    </source>
</evidence>
<keyword evidence="12 16" id="KW-0238">DNA-binding</keyword>
<dbReference type="OrthoDB" id="9806424at2"/>
<evidence type="ECO:0000256" key="6">
    <source>
        <dbReference type="ARBA" id="ARBA00022705"/>
    </source>
</evidence>
<dbReference type="Pfam" id="PF22619">
    <property type="entry name" value="DNA_polI_exo1"/>
    <property type="match status" value="1"/>
</dbReference>
<feature type="domain" description="5'-3' exonuclease" evidence="17">
    <location>
        <begin position="2"/>
        <end position="260"/>
    </location>
</feature>
<evidence type="ECO:0000256" key="4">
    <source>
        <dbReference type="ARBA" id="ARBA00022679"/>
    </source>
</evidence>
<comment type="similarity">
    <text evidence="1 16">Belongs to the DNA polymerase type-A family.</text>
</comment>
<dbReference type="GO" id="GO:0006302">
    <property type="term" value="P:double-strand break repair"/>
    <property type="evidence" value="ECO:0007669"/>
    <property type="project" value="TreeGrafter"/>
</dbReference>
<evidence type="ECO:0000259" key="17">
    <source>
        <dbReference type="SMART" id="SM00475"/>
    </source>
</evidence>
<dbReference type="GO" id="GO:0006261">
    <property type="term" value="P:DNA-templated DNA replication"/>
    <property type="evidence" value="ECO:0007669"/>
    <property type="project" value="UniProtKB-UniRule"/>
</dbReference>
<keyword evidence="11 16" id="KW-0239">DNA-directed DNA polymerase</keyword>
<dbReference type="Gene3D" id="3.30.420.10">
    <property type="entry name" value="Ribonuclease H-like superfamily/Ribonuclease H"/>
    <property type="match status" value="1"/>
</dbReference>
<dbReference type="InterPro" id="IPR018320">
    <property type="entry name" value="DNA_polymerase_1"/>
</dbReference>
<dbReference type="GO" id="GO:0008409">
    <property type="term" value="F:5'-3' exonuclease activity"/>
    <property type="evidence" value="ECO:0007669"/>
    <property type="project" value="UniProtKB-UniRule"/>
</dbReference>
<evidence type="ECO:0000256" key="9">
    <source>
        <dbReference type="ARBA" id="ARBA00022801"/>
    </source>
</evidence>
<dbReference type="Pfam" id="PF00476">
    <property type="entry name" value="DNA_pol_A"/>
    <property type="match status" value="1"/>
</dbReference>
<keyword evidence="10 16" id="KW-0269">Exonuclease</keyword>
<dbReference type="InterPro" id="IPR002298">
    <property type="entry name" value="DNA_polymerase_A"/>
</dbReference>
<dbReference type="NCBIfam" id="TIGR00593">
    <property type="entry name" value="pola"/>
    <property type="match status" value="1"/>
</dbReference>
<dbReference type="InterPro" id="IPR008918">
    <property type="entry name" value="HhH2"/>
</dbReference>
<dbReference type="eggNOG" id="COG0749">
    <property type="taxonomic scope" value="Bacteria"/>
</dbReference>
<dbReference type="InterPro" id="IPR029060">
    <property type="entry name" value="PIN-like_dom_sf"/>
</dbReference>
<dbReference type="FunFam" id="3.40.50.1010:FF:000001">
    <property type="entry name" value="DNA polymerase I"/>
    <property type="match status" value="1"/>
</dbReference>
<evidence type="ECO:0000256" key="2">
    <source>
        <dbReference type="ARBA" id="ARBA00012417"/>
    </source>
</evidence>
<dbReference type="AlphaFoldDB" id="D6GPI6"/>
<dbReference type="PATRIC" id="fig|546269.5.peg.1082"/>
<protein>
    <recommendedName>
        <fullName evidence="3 15">DNA polymerase I</fullName>
        <ecNumber evidence="2 15">2.7.7.7</ecNumber>
    </recommendedName>
</protein>
<dbReference type="InterPro" id="IPR054690">
    <property type="entry name" value="DNA_polI_exonuclease"/>
</dbReference>
<accession>D6GPI6</accession>
<comment type="catalytic activity">
    <reaction evidence="14 16">
        <text>DNA(n) + a 2'-deoxyribonucleoside 5'-triphosphate = DNA(n+1) + diphosphate</text>
        <dbReference type="Rhea" id="RHEA:22508"/>
        <dbReference type="Rhea" id="RHEA-COMP:17339"/>
        <dbReference type="Rhea" id="RHEA-COMP:17340"/>
        <dbReference type="ChEBI" id="CHEBI:33019"/>
        <dbReference type="ChEBI" id="CHEBI:61560"/>
        <dbReference type="ChEBI" id="CHEBI:173112"/>
        <dbReference type="EC" id="2.7.7.7"/>
    </reaction>
</comment>
<dbReference type="Gene3D" id="3.30.70.370">
    <property type="match status" value="1"/>
</dbReference>
<dbReference type="InterPro" id="IPR012337">
    <property type="entry name" value="RNaseH-like_sf"/>
</dbReference>
<evidence type="ECO:0000256" key="7">
    <source>
        <dbReference type="ARBA" id="ARBA00022722"/>
    </source>
</evidence>
<dbReference type="SMART" id="SM00279">
    <property type="entry name" value="HhH2"/>
    <property type="match status" value="1"/>
</dbReference>
<dbReference type="NCBIfam" id="NF004397">
    <property type="entry name" value="PRK05755.1"/>
    <property type="match status" value="1"/>
</dbReference>
<dbReference type="EMBL" id="CP002390">
    <property type="protein sequence ID" value="EFE28689.1"/>
    <property type="molecule type" value="Genomic_DNA"/>
</dbReference>
<dbReference type="FunFam" id="1.20.1060.10:FF:000001">
    <property type="entry name" value="DNA polymerase I"/>
    <property type="match status" value="1"/>
</dbReference>
<keyword evidence="5 16" id="KW-0548">Nucleotidyltransferase</keyword>
<dbReference type="CDD" id="cd09859">
    <property type="entry name" value="PIN_53EXO"/>
    <property type="match status" value="1"/>
</dbReference>
<evidence type="ECO:0000256" key="15">
    <source>
        <dbReference type="NCBIfam" id="TIGR00593"/>
    </source>
</evidence>
<keyword evidence="7" id="KW-0540">Nuclease</keyword>
<dbReference type="Pfam" id="PF01367">
    <property type="entry name" value="5_3_exonuc"/>
    <property type="match status" value="1"/>
</dbReference>
<dbReference type="PRINTS" id="PR00868">
    <property type="entry name" value="DNAPOLI"/>
</dbReference>
<keyword evidence="6 16" id="KW-0235">DNA replication</keyword>
<dbReference type="InterPro" id="IPR019760">
    <property type="entry name" value="DNA-dir_DNA_pol_A_CS"/>
</dbReference>
<evidence type="ECO:0000256" key="14">
    <source>
        <dbReference type="ARBA" id="ARBA00049244"/>
    </source>
</evidence>
<reference evidence="20" key="1">
    <citation type="submission" date="2010-12" db="EMBL/GenBank/DDBJ databases">
        <title>The genome sequence of Filifactor alocis strain ATCC 35896.</title>
        <authorList>
            <consortium name="The Broad Institute Genome Sequencing Platform"/>
            <person name="Ward D."/>
            <person name="Earl A."/>
            <person name="Feldgarden M."/>
            <person name="Young S.K."/>
            <person name="Gargeya S."/>
            <person name="Zeng Q."/>
            <person name="Alvarado L."/>
            <person name="Berlin A."/>
            <person name="Bochicchio J."/>
            <person name="Chapman S.B."/>
            <person name="Chen Z."/>
            <person name="Freedman E."/>
            <person name="Gellesch M."/>
            <person name="Goldberg J."/>
            <person name="Griggs A."/>
            <person name="Gujja S."/>
            <person name="Heilman E."/>
            <person name="Heiman D."/>
            <person name="Howarth C."/>
            <person name="Mehta T."/>
            <person name="Neiman D."/>
            <person name="Pearson M."/>
            <person name="Roberts A."/>
            <person name="Saif S."/>
            <person name="Shea T."/>
            <person name="Shenoy N."/>
            <person name="Sisk P."/>
            <person name="Stolte C."/>
            <person name="Sykes S."/>
            <person name="White J."/>
            <person name="Yandava C."/>
            <person name="Izard J."/>
            <person name="Blanton J.M."/>
            <person name="Baranova O.V."/>
            <person name="Tanner A.C."/>
            <person name="Dewhirst F.E."/>
            <person name="Haas B."/>
            <person name="Nusbaum C."/>
            <person name="Birren B."/>
        </authorList>
    </citation>
    <scope>NUCLEOTIDE SEQUENCE [LARGE SCALE GENOMIC DNA]</scope>
    <source>
        <strain evidence="20">ATCC 35896 / D40 B5</strain>
    </source>
</reference>
<dbReference type="RefSeq" id="WP_014262647.1">
    <property type="nucleotide sequence ID" value="NC_016630.1"/>
</dbReference>
<dbReference type="CDD" id="cd09898">
    <property type="entry name" value="H3TH_53EXO"/>
    <property type="match status" value="1"/>
</dbReference>
<dbReference type="SUPFAM" id="SSF47807">
    <property type="entry name" value="5' to 3' exonuclease, C-terminal subdomain"/>
    <property type="match status" value="1"/>
</dbReference>
<gene>
    <name evidence="16 19" type="primary">polA</name>
    <name evidence="19" type="ordered locus">HMPREF0389_00606</name>
</gene>
<dbReference type="Gene3D" id="1.20.1060.10">
    <property type="entry name" value="Taq DNA Polymerase, Chain T, domain 4"/>
    <property type="match status" value="1"/>
</dbReference>
<dbReference type="InterPro" id="IPR036397">
    <property type="entry name" value="RNaseH_sf"/>
</dbReference>
<dbReference type="PANTHER" id="PTHR10133">
    <property type="entry name" value="DNA POLYMERASE I"/>
    <property type="match status" value="1"/>
</dbReference>
<evidence type="ECO:0000259" key="18">
    <source>
        <dbReference type="SMART" id="SM00482"/>
    </source>
</evidence>
<dbReference type="InterPro" id="IPR036279">
    <property type="entry name" value="5-3_exonuclease_C_sf"/>
</dbReference>
<dbReference type="GO" id="GO:0003887">
    <property type="term" value="F:DNA-directed DNA polymerase activity"/>
    <property type="evidence" value="ECO:0007669"/>
    <property type="project" value="UniProtKB-UniRule"/>
</dbReference>
<comment type="subunit">
    <text evidence="16">Single-chain monomer with multiple functions.</text>
</comment>
<evidence type="ECO:0000256" key="3">
    <source>
        <dbReference type="ARBA" id="ARBA00020311"/>
    </source>
</evidence>
<dbReference type="FunFam" id="1.10.150.20:FF:000002">
    <property type="entry name" value="DNA polymerase I"/>
    <property type="match status" value="1"/>
</dbReference>
<evidence type="ECO:0000313" key="20">
    <source>
        <dbReference type="Proteomes" id="UP000007468"/>
    </source>
</evidence>
<dbReference type="Gene3D" id="1.10.150.20">
    <property type="entry name" value="5' to 3' exonuclease, C-terminal subdomain"/>
    <property type="match status" value="2"/>
</dbReference>
<evidence type="ECO:0000256" key="11">
    <source>
        <dbReference type="ARBA" id="ARBA00022932"/>
    </source>
</evidence>
<dbReference type="InterPro" id="IPR043502">
    <property type="entry name" value="DNA/RNA_pol_sf"/>
</dbReference>
<evidence type="ECO:0000256" key="12">
    <source>
        <dbReference type="ARBA" id="ARBA00023125"/>
    </source>
</evidence>
<dbReference type="SUPFAM" id="SSF56672">
    <property type="entry name" value="DNA/RNA polymerases"/>
    <property type="match status" value="1"/>
</dbReference>
<dbReference type="Proteomes" id="UP000007468">
    <property type="component" value="Chromosome"/>
</dbReference>
<dbReference type="CDD" id="cd06140">
    <property type="entry name" value="DNA_polA_I_Bacillus_like_exo"/>
    <property type="match status" value="1"/>
</dbReference>
<dbReference type="STRING" id="546269.HMPREF0389_00606"/>
<dbReference type="KEGG" id="faa:HMPREF0389_00606"/>
<feature type="domain" description="DNA-directed DNA polymerase family A palm" evidence="18">
    <location>
        <begin position="630"/>
        <end position="836"/>
    </location>
</feature>
<dbReference type="InterPro" id="IPR020046">
    <property type="entry name" value="5-3_exonucl_a-hlix_arch_N"/>
</dbReference>
<dbReference type="InterPro" id="IPR001098">
    <property type="entry name" value="DNA-dir_DNA_pol_A_palm_dom"/>
</dbReference>
<dbReference type="eggNOG" id="COG0258">
    <property type="taxonomic scope" value="Bacteria"/>
</dbReference>
<dbReference type="SUPFAM" id="SSF88723">
    <property type="entry name" value="PIN domain-like"/>
    <property type="match status" value="1"/>
</dbReference>